<gene>
    <name evidence="1" type="ORF">SAMN06265827_105104</name>
</gene>
<name>A0A285G6Y1_9FIRM</name>
<sequence>MTLDDEYELIESKKEEDRQEELERIKSRTKRGETIKVTRKW</sequence>
<accession>A0A285G6Y1</accession>
<evidence type="ECO:0000313" key="1">
    <source>
        <dbReference type="EMBL" id="SNY19350.1"/>
    </source>
</evidence>
<evidence type="ECO:0000313" key="2">
    <source>
        <dbReference type="Proteomes" id="UP000219573"/>
    </source>
</evidence>
<proteinExistence type="predicted"/>
<dbReference type="EMBL" id="OBDZ01000005">
    <property type="protein sequence ID" value="SNY19350.1"/>
    <property type="molecule type" value="Genomic_DNA"/>
</dbReference>
<keyword evidence="2" id="KW-1185">Reference proteome</keyword>
<organism evidence="1 2">
    <name type="scientific">Orenia metallireducens</name>
    <dbReference type="NCBI Taxonomy" id="1413210"/>
    <lineage>
        <taxon>Bacteria</taxon>
        <taxon>Bacillati</taxon>
        <taxon>Bacillota</taxon>
        <taxon>Clostridia</taxon>
        <taxon>Halanaerobiales</taxon>
        <taxon>Halobacteroidaceae</taxon>
        <taxon>Orenia</taxon>
    </lineage>
</organism>
<dbReference type="AlphaFoldDB" id="A0A285G6Y1"/>
<protein>
    <submittedName>
        <fullName evidence="1">Uncharacterized protein</fullName>
    </submittedName>
</protein>
<dbReference type="Proteomes" id="UP000219573">
    <property type="component" value="Unassembled WGS sequence"/>
</dbReference>
<reference evidence="2" key="1">
    <citation type="submission" date="2017-09" db="EMBL/GenBank/DDBJ databases">
        <authorList>
            <person name="Varghese N."/>
            <person name="Submissions S."/>
        </authorList>
    </citation>
    <scope>NUCLEOTIDE SEQUENCE [LARGE SCALE GENOMIC DNA]</scope>
    <source>
        <strain evidence="2">MSL47</strain>
    </source>
</reference>